<dbReference type="InterPro" id="IPR036397">
    <property type="entry name" value="RNaseH_sf"/>
</dbReference>
<feature type="domain" description="Exonuclease" evidence="2">
    <location>
        <begin position="44"/>
        <end position="211"/>
    </location>
</feature>
<dbReference type="PANTHER" id="PTHR30231:SF41">
    <property type="entry name" value="DNA POLYMERASE III SUBUNIT EPSILON"/>
    <property type="match status" value="1"/>
</dbReference>
<dbReference type="EMBL" id="JBIACK010000004">
    <property type="protein sequence ID" value="MFE8701029.1"/>
    <property type="molecule type" value="Genomic_DNA"/>
</dbReference>
<proteinExistence type="predicted"/>
<evidence type="ECO:0000313" key="4">
    <source>
        <dbReference type="Proteomes" id="UP001601059"/>
    </source>
</evidence>
<evidence type="ECO:0000256" key="1">
    <source>
        <dbReference type="ARBA" id="ARBA00022839"/>
    </source>
</evidence>
<evidence type="ECO:0000259" key="2">
    <source>
        <dbReference type="SMART" id="SM00479"/>
    </source>
</evidence>
<dbReference type="Proteomes" id="UP001601059">
    <property type="component" value="Unassembled WGS sequence"/>
</dbReference>
<evidence type="ECO:0000313" key="3">
    <source>
        <dbReference type="EMBL" id="MFE8701029.1"/>
    </source>
</evidence>
<sequence length="222" mass="24784">MKCPQCQTGTLRALRGVLSCTRFPVCRHKETYHFQVATSSSSKSYIVFDYETSGRSHRHDKIIEIGAVKVRNGQVVDEFEALVNPGTYISAVITQITGIRNSDLIGKPTEEEILPAFIKWIGDVDFMVAHNLSFDARFLKAACIRLGLPLFSGEGVCTLQTARTLNIPSANNKLGTLCDYFGISLVNAHRAIEDVRSTQQLFERLKERGDVPYKAFSEFCKS</sequence>
<keyword evidence="1" id="KW-0269">Exonuclease</keyword>
<dbReference type="PANTHER" id="PTHR30231">
    <property type="entry name" value="DNA POLYMERASE III SUBUNIT EPSILON"/>
    <property type="match status" value="1"/>
</dbReference>
<dbReference type="NCBIfam" id="TIGR00573">
    <property type="entry name" value="dnaq"/>
    <property type="match status" value="1"/>
</dbReference>
<dbReference type="Pfam" id="PF00929">
    <property type="entry name" value="RNase_T"/>
    <property type="match status" value="1"/>
</dbReference>
<protein>
    <submittedName>
        <fullName evidence="3">PolC-type DNA polymerase III</fullName>
    </submittedName>
</protein>
<gene>
    <name evidence="3" type="ORF">ACFYKX_10410</name>
</gene>
<keyword evidence="4" id="KW-1185">Reference proteome</keyword>
<reference evidence="3 4" key="1">
    <citation type="submission" date="2024-08" db="EMBL/GenBank/DDBJ databases">
        <title>Two novel Cytobacillus novel species.</title>
        <authorList>
            <person name="Liu G."/>
        </authorList>
    </citation>
    <scope>NUCLEOTIDE SEQUENCE [LARGE SCALE GENOMIC DNA]</scope>
    <source>
        <strain evidence="3 4">FJAT-54145</strain>
    </source>
</reference>
<accession>A0ABW6KA39</accession>
<keyword evidence="1" id="KW-0540">Nuclease</keyword>
<dbReference type="InterPro" id="IPR013520">
    <property type="entry name" value="Ribonucl_H"/>
</dbReference>
<dbReference type="InterPro" id="IPR006054">
    <property type="entry name" value="DnaQ"/>
</dbReference>
<dbReference type="Gene3D" id="3.30.420.10">
    <property type="entry name" value="Ribonuclease H-like superfamily/Ribonuclease H"/>
    <property type="match status" value="1"/>
</dbReference>
<dbReference type="RefSeq" id="WP_389361194.1">
    <property type="nucleotide sequence ID" value="NZ_JBIACK010000004.1"/>
</dbReference>
<dbReference type="SMART" id="SM00479">
    <property type="entry name" value="EXOIII"/>
    <property type="match status" value="1"/>
</dbReference>
<keyword evidence="1" id="KW-0378">Hydrolase</keyword>
<dbReference type="CDD" id="cd06127">
    <property type="entry name" value="DEDDh"/>
    <property type="match status" value="1"/>
</dbReference>
<dbReference type="SUPFAM" id="SSF53098">
    <property type="entry name" value="Ribonuclease H-like"/>
    <property type="match status" value="1"/>
</dbReference>
<dbReference type="InterPro" id="IPR012337">
    <property type="entry name" value="RNaseH-like_sf"/>
</dbReference>
<organism evidence="3 4">
    <name type="scientific">Cytobacillus spartinae</name>
    <dbReference type="NCBI Taxonomy" id="3299023"/>
    <lineage>
        <taxon>Bacteria</taxon>
        <taxon>Bacillati</taxon>
        <taxon>Bacillota</taxon>
        <taxon>Bacilli</taxon>
        <taxon>Bacillales</taxon>
        <taxon>Bacillaceae</taxon>
        <taxon>Cytobacillus</taxon>
    </lineage>
</organism>
<comment type="caution">
    <text evidence="3">The sequence shown here is derived from an EMBL/GenBank/DDBJ whole genome shotgun (WGS) entry which is preliminary data.</text>
</comment>
<name>A0ABW6KA39_9BACI</name>